<evidence type="ECO:0000313" key="1">
    <source>
        <dbReference type="EMBL" id="ELQ76922.1"/>
    </source>
</evidence>
<dbReference type="Proteomes" id="UP000011185">
    <property type="component" value="Unassembled WGS sequence"/>
</dbReference>
<gene>
    <name evidence="1" type="ORF">THOM_0119</name>
</gene>
<sequence>MFVIDGAFYADPENLCFLPKSLEILVISYYDINFSNDIFNGPFLKLRELYVRLFRDFEDDEMLVLSQSLVDFLNGLFLYIDRSCLEHLLIVEKRINYQIDPFTLDITSIQYETLEFGIELR</sequence>
<dbReference type="HOGENOM" id="CLU_2039699_0_0_1"/>
<name>L7K0L1_TRAHO</name>
<dbReference type="AlphaFoldDB" id="L7K0L1"/>
<reference evidence="1 2" key="1">
    <citation type="journal article" date="2012" name="PLoS Pathog.">
        <title>The genome of the obligate intracellular parasite Trachipleistophora hominis: new insights into microsporidian genome dynamics and reductive evolution.</title>
        <authorList>
            <person name="Heinz E."/>
            <person name="Williams T.A."/>
            <person name="Nakjang S."/>
            <person name="Noel C.J."/>
            <person name="Swan D.C."/>
            <person name="Goldberg A.V."/>
            <person name="Harris S.R."/>
            <person name="Weinmaier T."/>
            <person name="Markert S."/>
            <person name="Becher D."/>
            <person name="Bernhardt J."/>
            <person name="Dagan T."/>
            <person name="Hacker C."/>
            <person name="Lucocq J.M."/>
            <person name="Schweder T."/>
            <person name="Rattei T."/>
            <person name="Hall N."/>
            <person name="Hirt R.P."/>
            <person name="Embley T.M."/>
        </authorList>
    </citation>
    <scope>NUCLEOTIDE SEQUENCE [LARGE SCALE GENOMIC DNA]</scope>
</reference>
<keyword evidence="2" id="KW-1185">Reference proteome</keyword>
<protein>
    <submittedName>
        <fullName evidence="1">Putative LRR containing protein</fullName>
    </submittedName>
</protein>
<proteinExistence type="predicted"/>
<dbReference type="InParanoid" id="L7K0L1"/>
<accession>L7K0L1</accession>
<dbReference type="EMBL" id="JH993806">
    <property type="protein sequence ID" value="ELQ76922.1"/>
    <property type="molecule type" value="Genomic_DNA"/>
</dbReference>
<dbReference type="VEuPathDB" id="MicrosporidiaDB:THOM_0119"/>
<organism evidence="1 2">
    <name type="scientific">Trachipleistophora hominis</name>
    <name type="common">Microsporidian parasite</name>
    <dbReference type="NCBI Taxonomy" id="72359"/>
    <lineage>
        <taxon>Eukaryota</taxon>
        <taxon>Fungi</taxon>
        <taxon>Fungi incertae sedis</taxon>
        <taxon>Microsporidia</taxon>
        <taxon>Pleistophoridae</taxon>
        <taxon>Trachipleistophora</taxon>
    </lineage>
</organism>
<evidence type="ECO:0000313" key="2">
    <source>
        <dbReference type="Proteomes" id="UP000011185"/>
    </source>
</evidence>